<proteinExistence type="predicted"/>
<dbReference type="AlphaFoldDB" id="A0A4R6G098"/>
<gene>
    <name evidence="2" type="ORF">EV664_101462</name>
</gene>
<dbReference type="EMBL" id="SNWD01000001">
    <property type="protein sequence ID" value="TDN86884.1"/>
    <property type="molecule type" value="Genomic_DNA"/>
</dbReference>
<dbReference type="RefSeq" id="WP_133494050.1">
    <property type="nucleotide sequence ID" value="NZ_BMLU01000001.1"/>
</dbReference>
<dbReference type="Pfam" id="PF11821">
    <property type="entry name" value="ActD"/>
    <property type="match status" value="1"/>
</dbReference>
<comment type="caution">
    <text evidence="2">The sequence shown here is derived from an EMBL/GenBank/DDBJ whole genome shotgun (WGS) entry which is preliminary data.</text>
</comment>
<keyword evidence="3" id="KW-1185">Reference proteome</keyword>
<sequence length="172" mass="18590">MSHVAIALARFDDESPFIRARTRAHAEGFDILGEWGPYASDIFSDPDDTRPIVWTVAITGIIGAVAMFALATFTTYAYPFNSGDRPLFSWQVFLIPATEFLALAGAIGGMIALFLKAGLTRLNHPAFDLEEVAHASRDSFVLVLGCDSGSRANLAIDLLAQTGAFHTRLVEA</sequence>
<reference evidence="2 3" key="1">
    <citation type="submission" date="2019-03" db="EMBL/GenBank/DDBJ databases">
        <title>Genomic Encyclopedia of Type Strains, Phase IV (KMG-IV): sequencing the most valuable type-strain genomes for metagenomic binning, comparative biology and taxonomic classification.</title>
        <authorList>
            <person name="Goeker M."/>
        </authorList>
    </citation>
    <scope>NUCLEOTIDE SEQUENCE [LARGE SCALE GENOMIC DNA]</scope>
    <source>
        <strain evidence="2 3">DSM 25059</strain>
    </source>
</reference>
<dbReference type="OrthoDB" id="9792475at2"/>
<protein>
    <submittedName>
        <fullName evidence="2">Quinol:cytochrome c oxidoreductase membrane protein</fullName>
    </submittedName>
</protein>
<feature type="transmembrane region" description="Helical" evidence="1">
    <location>
        <begin position="90"/>
        <end position="115"/>
    </location>
</feature>
<dbReference type="Proteomes" id="UP000295493">
    <property type="component" value="Unassembled WGS sequence"/>
</dbReference>
<keyword evidence="1" id="KW-0472">Membrane</keyword>
<evidence type="ECO:0000256" key="1">
    <source>
        <dbReference type="SAM" id="Phobius"/>
    </source>
</evidence>
<evidence type="ECO:0000313" key="2">
    <source>
        <dbReference type="EMBL" id="TDN86884.1"/>
    </source>
</evidence>
<organism evidence="2 3">
    <name type="scientific">Stakelama pacifica</name>
    <dbReference type="NCBI Taxonomy" id="517720"/>
    <lineage>
        <taxon>Bacteria</taxon>
        <taxon>Pseudomonadati</taxon>
        <taxon>Pseudomonadota</taxon>
        <taxon>Alphaproteobacteria</taxon>
        <taxon>Sphingomonadales</taxon>
        <taxon>Sphingomonadaceae</taxon>
        <taxon>Stakelama</taxon>
    </lineage>
</organism>
<feature type="transmembrane region" description="Helical" evidence="1">
    <location>
        <begin position="52"/>
        <end position="78"/>
    </location>
</feature>
<keyword evidence="1" id="KW-1133">Transmembrane helix</keyword>
<name>A0A4R6G098_9SPHN</name>
<dbReference type="InterPro" id="IPR021776">
    <property type="entry name" value="ActD"/>
</dbReference>
<evidence type="ECO:0000313" key="3">
    <source>
        <dbReference type="Proteomes" id="UP000295493"/>
    </source>
</evidence>
<keyword evidence="1" id="KW-0812">Transmembrane</keyword>
<accession>A0A4R6G098</accession>